<gene>
    <name evidence="1" type="ordered locus">NGR_c05780</name>
</gene>
<dbReference type="STRING" id="394.NGR_c05780"/>
<dbReference type="KEGG" id="rhi:NGR_c05780"/>
<dbReference type="HOGENOM" id="CLU_2555936_0_0_5"/>
<dbReference type="Proteomes" id="UP000001054">
    <property type="component" value="Chromosome"/>
</dbReference>
<protein>
    <submittedName>
        <fullName evidence="1">Uncharacterized protein</fullName>
    </submittedName>
</protein>
<accession>C3MHP3</accession>
<sequence length="82" mass="9100">MHRQKSWICGTASGAQHRAGRASSCGLGPEYLTCRLALAMNSNERFSHFGGFVLSGKPEVEAHNTKIHPECGCNLYTNFRFR</sequence>
<evidence type="ECO:0000313" key="1">
    <source>
        <dbReference type="EMBL" id="ACP24371.1"/>
    </source>
</evidence>
<dbReference type="AlphaFoldDB" id="C3MHP3"/>
<proteinExistence type="predicted"/>
<reference evidence="1 2" key="1">
    <citation type="journal article" date="2009" name="Appl. Environ. Microbiol.">
        <title>Rhizobium sp. strain NGR234 possesses a remarkable number of secretion systems.</title>
        <authorList>
            <person name="Schmeisser C."/>
            <person name="Liesegang H."/>
            <person name="Krysciak D."/>
            <person name="Bakkou N."/>
            <person name="Le Quere A."/>
            <person name="Wollherr A."/>
            <person name="Heinemeyer I."/>
            <person name="Morgenstern B."/>
            <person name="Pommerening-Roeser A."/>
            <person name="Flores M."/>
            <person name="Palacios R."/>
            <person name="Brenner S."/>
            <person name="Gottschalk G."/>
            <person name="Schmitz R.A."/>
            <person name="Broughton W.J."/>
            <person name="Perret X."/>
            <person name="Strittmatter A.W."/>
            <person name="Streit W.R."/>
        </authorList>
    </citation>
    <scope>NUCLEOTIDE SEQUENCE [LARGE SCALE GENOMIC DNA]</scope>
    <source>
        <strain evidence="2">NBRC 101917 / NGR234</strain>
    </source>
</reference>
<organism evidence="1 2">
    <name type="scientific">Sinorhizobium fredii (strain NBRC 101917 / NGR234)</name>
    <dbReference type="NCBI Taxonomy" id="394"/>
    <lineage>
        <taxon>Bacteria</taxon>
        <taxon>Pseudomonadati</taxon>
        <taxon>Pseudomonadota</taxon>
        <taxon>Alphaproteobacteria</taxon>
        <taxon>Hyphomicrobiales</taxon>
        <taxon>Rhizobiaceae</taxon>
        <taxon>Sinorhizobium/Ensifer group</taxon>
        <taxon>Sinorhizobium</taxon>
    </lineage>
</organism>
<keyword evidence="2" id="KW-1185">Reference proteome</keyword>
<dbReference type="EMBL" id="CP001389">
    <property type="protein sequence ID" value="ACP24371.1"/>
    <property type="molecule type" value="Genomic_DNA"/>
</dbReference>
<evidence type="ECO:0000313" key="2">
    <source>
        <dbReference type="Proteomes" id="UP000001054"/>
    </source>
</evidence>
<name>C3MHP3_SINFN</name>